<evidence type="ECO:0000313" key="13">
    <source>
        <dbReference type="Proteomes" id="UP000579605"/>
    </source>
</evidence>
<dbReference type="CDD" id="cd16917">
    <property type="entry name" value="HATPase_UhpB-NarQ-NarX-like"/>
    <property type="match status" value="1"/>
</dbReference>
<keyword evidence="10" id="KW-0812">Transmembrane</keyword>
<dbReference type="SUPFAM" id="SSF55874">
    <property type="entry name" value="ATPase domain of HSP90 chaperone/DNA topoisomerase II/histidine kinase"/>
    <property type="match status" value="1"/>
</dbReference>
<feature type="transmembrane region" description="Helical" evidence="10">
    <location>
        <begin position="103"/>
        <end position="123"/>
    </location>
</feature>
<dbReference type="Pfam" id="PF07730">
    <property type="entry name" value="HisKA_3"/>
    <property type="match status" value="1"/>
</dbReference>
<organism evidence="12 13">
    <name type="scientific">Actinopolymorpha rutila</name>
    <dbReference type="NCBI Taxonomy" id="446787"/>
    <lineage>
        <taxon>Bacteria</taxon>
        <taxon>Bacillati</taxon>
        <taxon>Actinomycetota</taxon>
        <taxon>Actinomycetes</taxon>
        <taxon>Propionibacteriales</taxon>
        <taxon>Actinopolymorphaceae</taxon>
        <taxon>Actinopolymorpha</taxon>
    </lineage>
</organism>
<dbReference type="EMBL" id="JACBZH010000001">
    <property type="protein sequence ID" value="NYH89767.1"/>
    <property type="molecule type" value="Genomic_DNA"/>
</dbReference>
<dbReference type="InterPro" id="IPR050482">
    <property type="entry name" value="Sensor_HK_TwoCompSys"/>
</dbReference>
<comment type="catalytic activity">
    <reaction evidence="1">
        <text>ATP + protein L-histidine = ADP + protein N-phospho-L-histidine.</text>
        <dbReference type="EC" id="2.7.13.3"/>
    </reaction>
</comment>
<dbReference type="GO" id="GO:0005524">
    <property type="term" value="F:ATP binding"/>
    <property type="evidence" value="ECO:0007669"/>
    <property type="project" value="UniProtKB-KW"/>
</dbReference>
<evidence type="ECO:0000256" key="7">
    <source>
        <dbReference type="ARBA" id="ARBA00022840"/>
    </source>
</evidence>
<evidence type="ECO:0000256" key="8">
    <source>
        <dbReference type="ARBA" id="ARBA00023012"/>
    </source>
</evidence>
<dbReference type="Gene3D" id="1.20.5.1930">
    <property type="match status" value="1"/>
</dbReference>
<keyword evidence="6 12" id="KW-0418">Kinase</keyword>
<evidence type="ECO:0000256" key="2">
    <source>
        <dbReference type="ARBA" id="ARBA00012438"/>
    </source>
</evidence>
<name>A0A852Z969_9ACTN</name>
<dbReference type="GO" id="GO:0016020">
    <property type="term" value="C:membrane"/>
    <property type="evidence" value="ECO:0007669"/>
    <property type="project" value="InterPro"/>
</dbReference>
<keyword evidence="10" id="KW-1133">Transmembrane helix</keyword>
<evidence type="ECO:0000256" key="3">
    <source>
        <dbReference type="ARBA" id="ARBA00022553"/>
    </source>
</evidence>
<evidence type="ECO:0000256" key="6">
    <source>
        <dbReference type="ARBA" id="ARBA00022777"/>
    </source>
</evidence>
<dbReference type="GO" id="GO:0046983">
    <property type="term" value="F:protein dimerization activity"/>
    <property type="evidence" value="ECO:0007669"/>
    <property type="project" value="InterPro"/>
</dbReference>
<dbReference type="Gene3D" id="3.30.565.10">
    <property type="entry name" value="Histidine kinase-like ATPase, C-terminal domain"/>
    <property type="match status" value="1"/>
</dbReference>
<dbReference type="PANTHER" id="PTHR24421">
    <property type="entry name" value="NITRATE/NITRITE SENSOR PROTEIN NARX-RELATED"/>
    <property type="match status" value="1"/>
</dbReference>
<reference evidence="12 13" key="1">
    <citation type="submission" date="2020-07" db="EMBL/GenBank/DDBJ databases">
        <title>Sequencing the genomes of 1000 actinobacteria strains.</title>
        <authorList>
            <person name="Klenk H.-P."/>
        </authorList>
    </citation>
    <scope>NUCLEOTIDE SEQUENCE [LARGE SCALE GENOMIC DNA]</scope>
    <source>
        <strain evidence="12 13">DSM 18448</strain>
    </source>
</reference>
<feature type="transmembrane region" description="Helical" evidence="10">
    <location>
        <begin position="68"/>
        <end position="91"/>
    </location>
</feature>
<keyword evidence="5" id="KW-0547">Nucleotide-binding</keyword>
<dbReference type="GO" id="GO:0000155">
    <property type="term" value="F:phosphorelay sensor kinase activity"/>
    <property type="evidence" value="ECO:0007669"/>
    <property type="project" value="InterPro"/>
</dbReference>
<keyword evidence="3" id="KW-0597">Phosphoprotein</keyword>
<evidence type="ECO:0000256" key="10">
    <source>
        <dbReference type="SAM" id="Phobius"/>
    </source>
</evidence>
<keyword evidence="8" id="KW-0902">Two-component regulatory system</keyword>
<evidence type="ECO:0000256" key="4">
    <source>
        <dbReference type="ARBA" id="ARBA00022679"/>
    </source>
</evidence>
<feature type="region of interest" description="Disordered" evidence="9">
    <location>
        <begin position="397"/>
        <end position="424"/>
    </location>
</feature>
<accession>A0A852Z969</accession>
<feature type="transmembrane region" description="Helical" evidence="10">
    <location>
        <begin position="18"/>
        <end position="36"/>
    </location>
</feature>
<proteinExistence type="predicted"/>
<dbReference type="RefSeq" id="WP_202889258.1">
    <property type="nucleotide sequence ID" value="NZ_BAAARR010000010.1"/>
</dbReference>
<keyword evidence="10" id="KW-0472">Membrane</keyword>
<comment type="caution">
    <text evidence="12">The sequence shown here is derived from an EMBL/GenBank/DDBJ whole genome shotgun (WGS) entry which is preliminary data.</text>
</comment>
<protein>
    <recommendedName>
        <fullName evidence="2">histidine kinase</fullName>
        <ecNumber evidence="2">2.7.13.3</ecNumber>
    </recommendedName>
</protein>
<evidence type="ECO:0000259" key="11">
    <source>
        <dbReference type="Pfam" id="PF07730"/>
    </source>
</evidence>
<feature type="domain" description="Signal transduction histidine kinase subgroup 3 dimerisation and phosphoacceptor" evidence="11">
    <location>
        <begin position="196"/>
        <end position="259"/>
    </location>
</feature>
<dbReference type="InterPro" id="IPR011712">
    <property type="entry name" value="Sig_transdc_His_kin_sub3_dim/P"/>
</dbReference>
<dbReference type="InterPro" id="IPR036890">
    <property type="entry name" value="HATPase_C_sf"/>
</dbReference>
<gene>
    <name evidence="12" type="ORF">F4554_002405</name>
</gene>
<dbReference type="EC" id="2.7.13.3" evidence="2"/>
<sequence>MDRTEVVGERVRRWVARAYDLVAPWLLGVAVFLQSIATVRDWNAPLVLVLTALTGVAAWMARRRRWPLFATTAAGVLLLGLWPGLLVSAYYAGTTLRRRRELAVFMAGCLAVLLPAYTFFTDFGVRMVGCRQPCLGTGAQLDGLANKGSALLFVGMGLMLGLWVRARREVLAGLHERAERLEREQAARAEQARGQERARIAREMHDVVAHRVSLMVLHAGALEVNAPDERTARAAELIRGTGREALENLREVLGVLRAPSGGAPAPFAPQPGLDDVARLVEQSRAAGIEVTRRDEGVPRELPAMVVSTAYRIVQEALTNVHKHAPGATVEVVVGYRDDEVAVTVRNEAARRPAAGPSGGFGLVGLRERVLLLGGDFRAGPTGRGGFEVFALLPARASRTDTEPAIAEPADAEPADAEPDRGAAT</sequence>
<dbReference type="PANTHER" id="PTHR24421:SF10">
    <property type="entry name" value="NITRATE_NITRITE SENSOR PROTEIN NARQ"/>
    <property type="match status" value="1"/>
</dbReference>
<keyword evidence="4" id="KW-0808">Transferase</keyword>
<feature type="transmembrane region" description="Helical" evidence="10">
    <location>
        <begin position="42"/>
        <end position="61"/>
    </location>
</feature>
<evidence type="ECO:0000313" key="12">
    <source>
        <dbReference type="EMBL" id="NYH89767.1"/>
    </source>
</evidence>
<keyword evidence="7" id="KW-0067">ATP-binding</keyword>
<evidence type="ECO:0000256" key="9">
    <source>
        <dbReference type="SAM" id="MobiDB-lite"/>
    </source>
</evidence>
<evidence type="ECO:0000256" key="1">
    <source>
        <dbReference type="ARBA" id="ARBA00000085"/>
    </source>
</evidence>
<dbReference type="Proteomes" id="UP000579605">
    <property type="component" value="Unassembled WGS sequence"/>
</dbReference>
<keyword evidence="13" id="KW-1185">Reference proteome</keyword>
<dbReference type="AlphaFoldDB" id="A0A852Z969"/>
<evidence type="ECO:0000256" key="5">
    <source>
        <dbReference type="ARBA" id="ARBA00022741"/>
    </source>
</evidence>
<feature type="transmembrane region" description="Helical" evidence="10">
    <location>
        <begin position="144"/>
        <end position="164"/>
    </location>
</feature>